<dbReference type="InterPro" id="IPR017938">
    <property type="entry name" value="Riboflavin_synthase-like_b-brl"/>
</dbReference>
<reference evidence="6 7" key="1">
    <citation type="journal article" date="2023" name="Arcadia Sci">
        <title>De novo assembly of a long-read Amblyomma americanum tick genome.</title>
        <authorList>
            <person name="Chou S."/>
            <person name="Poskanzer K.E."/>
            <person name="Rollins M."/>
            <person name="Thuy-Boun P.S."/>
        </authorList>
    </citation>
    <scope>NUCLEOTIDE SEQUENCE [LARGE SCALE GENOMIC DNA]</scope>
    <source>
        <strain evidence="6">F_SG_1</strain>
        <tissue evidence="6">Salivary glands</tissue>
    </source>
</reference>
<dbReference type="GO" id="GO:0005829">
    <property type="term" value="C:cytosol"/>
    <property type="evidence" value="ECO:0007669"/>
    <property type="project" value="TreeGrafter"/>
</dbReference>
<comment type="cofactor">
    <cofactor evidence="1">
        <name>FAD</name>
        <dbReference type="ChEBI" id="CHEBI:57692"/>
    </cofactor>
</comment>
<dbReference type="PANTHER" id="PTHR19384">
    <property type="entry name" value="NITRIC OXIDE SYNTHASE-RELATED"/>
    <property type="match status" value="1"/>
</dbReference>
<dbReference type="InterPro" id="IPR003097">
    <property type="entry name" value="CysJ-like_FAD-binding"/>
</dbReference>
<evidence type="ECO:0000256" key="1">
    <source>
        <dbReference type="ARBA" id="ARBA00001974"/>
    </source>
</evidence>
<dbReference type="PROSITE" id="PS51384">
    <property type="entry name" value="FAD_FR"/>
    <property type="match status" value="1"/>
</dbReference>
<evidence type="ECO:0000256" key="4">
    <source>
        <dbReference type="ARBA" id="ARBA00023002"/>
    </source>
</evidence>
<keyword evidence="4" id="KW-0560">Oxidoreductase</keyword>
<evidence type="ECO:0000259" key="5">
    <source>
        <dbReference type="PROSITE" id="PS51384"/>
    </source>
</evidence>
<feature type="domain" description="FAD-binding FR-type" evidence="5">
    <location>
        <begin position="53"/>
        <end position="283"/>
    </location>
</feature>
<evidence type="ECO:0000256" key="3">
    <source>
        <dbReference type="ARBA" id="ARBA00022827"/>
    </source>
</evidence>
<dbReference type="GO" id="GO:0010181">
    <property type="term" value="F:FMN binding"/>
    <property type="evidence" value="ECO:0007669"/>
    <property type="project" value="TreeGrafter"/>
</dbReference>
<dbReference type="Pfam" id="PF00667">
    <property type="entry name" value="FAD_binding_1"/>
    <property type="match status" value="1"/>
</dbReference>
<dbReference type="Gene3D" id="3.40.50.80">
    <property type="entry name" value="Nucleotide-binding domain of ferredoxin-NADP reductase (FNR) module"/>
    <property type="match status" value="1"/>
</dbReference>
<proteinExistence type="predicted"/>
<keyword evidence="7" id="KW-1185">Reference proteome</keyword>
<dbReference type="Gene3D" id="1.20.990.10">
    <property type="entry name" value="NADPH-cytochrome p450 Reductase, Chain A, domain 3"/>
    <property type="match status" value="1"/>
</dbReference>
<dbReference type="Proteomes" id="UP001321473">
    <property type="component" value="Unassembled WGS sequence"/>
</dbReference>
<name>A0AAQ4FFP3_AMBAM</name>
<dbReference type="AlphaFoldDB" id="A0AAQ4FFP3"/>
<dbReference type="InterPro" id="IPR017927">
    <property type="entry name" value="FAD-bd_FR_type"/>
</dbReference>
<evidence type="ECO:0000313" key="7">
    <source>
        <dbReference type="Proteomes" id="UP001321473"/>
    </source>
</evidence>
<comment type="caution">
    <text evidence="6">The sequence shown here is derived from an EMBL/GenBank/DDBJ whole genome shotgun (WGS) entry which is preliminary data.</text>
</comment>
<keyword evidence="3" id="KW-0274">FAD</keyword>
<dbReference type="SUPFAM" id="SSF52343">
    <property type="entry name" value="Ferredoxin reductase-like, C-terminal NADP-linked domain"/>
    <property type="match status" value="1"/>
</dbReference>
<dbReference type="GO" id="GO:0050660">
    <property type="term" value="F:flavin adenine dinucleotide binding"/>
    <property type="evidence" value="ECO:0007669"/>
    <property type="project" value="TreeGrafter"/>
</dbReference>
<evidence type="ECO:0000313" key="6">
    <source>
        <dbReference type="EMBL" id="KAK8786124.1"/>
    </source>
</evidence>
<keyword evidence="2" id="KW-0285">Flavoprotein</keyword>
<sequence length="322" mass="36699">MLDPWLVEFWKIVMDLYPLPNGCLPVSEEILPAPKYAVNCDTASVVTPRPSSEKLFNATVVCNQRVTSPDHFQDVRLIKLNIEGSGMTFEPGDVVVVYPENCEEDIYEFFRLFSLKADMHISVAPMEEGAPLPHFLAAPFSLDRSFFELFWHFGGSDLEKERLREFSTTGGQEDLVEYAIRPRRTVLEVFTDFPHTTANVPLAYLFDLIPPIRPRYFSIANSLRCHPGQIHILAAIVNFRTKLKKPRRYVQHQIAEHEDKVWQLLCDGGVLYIAGNAKDMVPSVRDAFKAVVKKSGSLTDESAEELLKNLEKSRRLQIEAWS</sequence>
<accession>A0AAQ4FFP3</accession>
<dbReference type="InterPro" id="IPR039261">
    <property type="entry name" value="FNR_nucleotide-bd"/>
</dbReference>
<dbReference type="EMBL" id="JARKHS020003002">
    <property type="protein sequence ID" value="KAK8786124.1"/>
    <property type="molecule type" value="Genomic_DNA"/>
</dbReference>
<dbReference type="PANTHER" id="PTHR19384:SF10">
    <property type="entry name" value="NADPH-DEPENDENT DIFLAVIN OXIDOREDUCTASE 1"/>
    <property type="match status" value="1"/>
</dbReference>
<gene>
    <name evidence="6" type="ORF">V5799_007511</name>
</gene>
<dbReference type="GO" id="GO:0016491">
    <property type="term" value="F:oxidoreductase activity"/>
    <property type="evidence" value="ECO:0007669"/>
    <property type="project" value="UniProtKB-KW"/>
</dbReference>
<evidence type="ECO:0000256" key="2">
    <source>
        <dbReference type="ARBA" id="ARBA00022630"/>
    </source>
</evidence>
<dbReference type="SUPFAM" id="SSF63380">
    <property type="entry name" value="Riboflavin synthase domain-like"/>
    <property type="match status" value="1"/>
</dbReference>
<organism evidence="6 7">
    <name type="scientific">Amblyomma americanum</name>
    <name type="common">Lone star tick</name>
    <dbReference type="NCBI Taxonomy" id="6943"/>
    <lineage>
        <taxon>Eukaryota</taxon>
        <taxon>Metazoa</taxon>
        <taxon>Ecdysozoa</taxon>
        <taxon>Arthropoda</taxon>
        <taxon>Chelicerata</taxon>
        <taxon>Arachnida</taxon>
        <taxon>Acari</taxon>
        <taxon>Parasitiformes</taxon>
        <taxon>Ixodida</taxon>
        <taxon>Ixodoidea</taxon>
        <taxon>Ixodidae</taxon>
        <taxon>Amblyomminae</taxon>
        <taxon>Amblyomma</taxon>
    </lineage>
</organism>
<dbReference type="InterPro" id="IPR023173">
    <property type="entry name" value="NADPH_Cyt_P450_Rdtase_alpha"/>
</dbReference>
<dbReference type="Gene3D" id="2.40.30.10">
    <property type="entry name" value="Translation factors"/>
    <property type="match status" value="1"/>
</dbReference>
<protein>
    <recommendedName>
        <fullName evidence="5">FAD-binding FR-type domain-containing protein</fullName>
    </recommendedName>
</protein>